<proteinExistence type="inferred from homology"/>
<evidence type="ECO:0000256" key="3">
    <source>
        <dbReference type="RuleBase" id="RU000363"/>
    </source>
</evidence>
<dbReference type="InterPro" id="IPR002347">
    <property type="entry name" value="SDR_fam"/>
</dbReference>
<name>A0A9J6P3Q3_9CLOT</name>
<protein>
    <submittedName>
        <fullName evidence="4">SDR family NAD(P)-dependent oxidoreductase</fullName>
    </submittedName>
</protein>
<dbReference type="EMBL" id="JAGSOJ010000003">
    <property type="protein sequence ID" value="MCM1991426.1"/>
    <property type="molecule type" value="Genomic_DNA"/>
</dbReference>
<dbReference type="AlphaFoldDB" id="A0A9J6P3Q3"/>
<keyword evidence="5" id="KW-1185">Reference proteome</keyword>
<dbReference type="Gene3D" id="3.40.50.720">
    <property type="entry name" value="NAD(P)-binding Rossmann-like Domain"/>
    <property type="match status" value="1"/>
</dbReference>
<dbReference type="PANTHER" id="PTHR42901:SF1">
    <property type="entry name" value="ALCOHOL DEHYDROGENASE"/>
    <property type="match status" value="1"/>
</dbReference>
<dbReference type="RefSeq" id="WP_276576017.1">
    <property type="nucleotide sequence ID" value="NZ_JAGSOJ010000003.1"/>
</dbReference>
<dbReference type="SUPFAM" id="SSF51735">
    <property type="entry name" value="NAD(P)-binding Rossmann-fold domains"/>
    <property type="match status" value="1"/>
</dbReference>
<dbReference type="Proteomes" id="UP001056429">
    <property type="component" value="Unassembled WGS sequence"/>
</dbReference>
<evidence type="ECO:0000313" key="4">
    <source>
        <dbReference type="EMBL" id="MCM1991426.1"/>
    </source>
</evidence>
<gene>
    <name evidence="4" type="ORF">KDK92_16955</name>
</gene>
<reference evidence="4" key="2">
    <citation type="submission" date="2021-04" db="EMBL/GenBank/DDBJ databases">
        <authorList>
            <person name="Dong X."/>
        </authorList>
    </citation>
    <scope>NUCLEOTIDE SEQUENCE</scope>
    <source>
        <strain evidence="4">ZWT</strain>
    </source>
</reference>
<reference evidence="4" key="1">
    <citation type="journal article" date="2021" name="mSystems">
        <title>Bacteria and Archaea Synergistically Convert Glycine Betaine to Biogenic Methane in the Formosa Cold Seep of the South China Sea.</title>
        <authorList>
            <person name="Li L."/>
            <person name="Zhang W."/>
            <person name="Zhang S."/>
            <person name="Song L."/>
            <person name="Sun Q."/>
            <person name="Zhang H."/>
            <person name="Xiang H."/>
            <person name="Dong X."/>
        </authorList>
    </citation>
    <scope>NUCLEOTIDE SEQUENCE</scope>
    <source>
        <strain evidence="4">ZWT</strain>
    </source>
</reference>
<comment type="caution">
    <text evidence="4">The sequence shown here is derived from an EMBL/GenBank/DDBJ whole genome shotgun (WGS) entry which is preliminary data.</text>
</comment>
<dbReference type="PRINTS" id="PR00080">
    <property type="entry name" value="SDRFAMILY"/>
</dbReference>
<dbReference type="InterPro" id="IPR036291">
    <property type="entry name" value="NAD(P)-bd_dom_sf"/>
</dbReference>
<dbReference type="GO" id="GO:0016491">
    <property type="term" value="F:oxidoreductase activity"/>
    <property type="evidence" value="ECO:0007669"/>
    <property type="project" value="UniProtKB-KW"/>
</dbReference>
<comment type="similarity">
    <text evidence="1 3">Belongs to the short-chain dehydrogenases/reductases (SDR) family.</text>
</comment>
<evidence type="ECO:0000313" key="5">
    <source>
        <dbReference type="Proteomes" id="UP001056429"/>
    </source>
</evidence>
<accession>A0A9J6P3Q3</accession>
<dbReference type="PANTHER" id="PTHR42901">
    <property type="entry name" value="ALCOHOL DEHYDROGENASE"/>
    <property type="match status" value="1"/>
</dbReference>
<dbReference type="PRINTS" id="PR00081">
    <property type="entry name" value="GDHRDH"/>
</dbReference>
<organism evidence="4 5">
    <name type="scientific">Oceanirhabdus seepicola</name>
    <dbReference type="NCBI Taxonomy" id="2828781"/>
    <lineage>
        <taxon>Bacteria</taxon>
        <taxon>Bacillati</taxon>
        <taxon>Bacillota</taxon>
        <taxon>Clostridia</taxon>
        <taxon>Eubacteriales</taxon>
        <taxon>Clostridiaceae</taxon>
        <taxon>Oceanirhabdus</taxon>
    </lineage>
</organism>
<evidence type="ECO:0000256" key="1">
    <source>
        <dbReference type="ARBA" id="ARBA00006484"/>
    </source>
</evidence>
<evidence type="ECO:0000256" key="2">
    <source>
        <dbReference type="ARBA" id="ARBA00023002"/>
    </source>
</evidence>
<keyword evidence="2" id="KW-0560">Oxidoreductase</keyword>
<dbReference type="Pfam" id="PF00106">
    <property type="entry name" value="adh_short"/>
    <property type="match status" value="1"/>
</dbReference>
<sequence>MKTFLITGCGSGLGYAAAFALAKRGHFVYATTHTYEQAENINRLNKVWSLPLHSFKLDILHTEDRLLIKDLHIDVLINNAAIGDSGSVCELPIDKFRETFETNVFSTLELTQLALQNMILKKSGRIIFISSLSGISPVPFLSPYSSTKFALECIASCLNKELKILKKVNIPIVLIEPGAYATGFNQKNISKQFVWMDKSSYFKKKVRLIKFRQFSYFKLVESSNFDSIINKYISAVEDVNPKDRYSTPMLQNKYIRLKNTLLK</sequence>